<feature type="transmembrane region" description="Helical" evidence="1">
    <location>
        <begin position="287"/>
        <end position="307"/>
    </location>
</feature>
<comment type="caution">
    <text evidence="2">The sequence shown here is derived from an EMBL/GenBank/DDBJ whole genome shotgun (WGS) entry which is preliminary data.</text>
</comment>
<feature type="transmembrane region" description="Helical" evidence="1">
    <location>
        <begin position="253"/>
        <end position="275"/>
    </location>
</feature>
<evidence type="ECO:0000313" key="3">
    <source>
        <dbReference type="Proteomes" id="UP001054902"/>
    </source>
</evidence>
<keyword evidence="1" id="KW-1133">Transmembrane helix</keyword>
<evidence type="ECO:0000256" key="1">
    <source>
        <dbReference type="SAM" id="Phobius"/>
    </source>
</evidence>
<name>A0AAD3CZG6_9STRA</name>
<proteinExistence type="predicted"/>
<dbReference type="AlphaFoldDB" id="A0AAD3CZG6"/>
<feature type="transmembrane region" description="Helical" evidence="1">
    <location>
        <begin position="153"/>
        <end position="174"/>
    </location>
</feature>
<keyword evidence="1" id="KW-0812">Transmembrane</keyword>
<protein>
    <submittedName>
        <fullName evidence="2">Uncharacterized protein</fullName>
    </submittedName>
</protein>
<feature type="transmembrane region" description="Helical" evidence="1">
    <location>
        <begin position="93"/>
        <end position="115"/>
    </location>
</feature>
<feature type="transmembrane region" description="Helical" evidence="1">
    <location>
        <begin position="217"/>
        <end position="241"/>
    </location>
</feature>
<organism evidence="2 3">
    <name type="scientific">Chaetoceros tenuissimus</name>
    <dbReference type="NCBI Taxonomy" id="426638"/>
    <lineage>
        <taxon>Eukaryota</taxon>
        <taxon>Sar</taxon>
        <taxon>Stramenopiles</taxon>
        <taxon>Ochrophyta</taxon>
        <taxon>Bacillariophyta</taxon>
        <taxon>Coscinodiscophyceae</taxon>
        <taxon>Chaetocerotophycidae</taxon>
        <taxon>Chaetocerotales</taxon>
        <taxon>Chaetocerotaceae</taxon>
        <taxon>Chaetoceros</taxon>
    </lineage>
</organism>
<evidence type="ECO:0000313" key="2">
    <source>
        <dbReference type="EMBL" id="GFH55077.1"/>
    </source>
</evidence>
<dbReference type="EMBL" id="BLLK01000047">
    <property type="protein sequence ID" value="GFH55077.1"/>
    <property type="molecule type" value="Genomic_DNA"/>
</dbReference>
<dbReference type="Proteomes" id="UP001054902">
    <property type="component" value="Unassembled WGS sequence"/>
</dbReference>
<reference evidence="2 3" key="1">
    <citation type="journal article" date="2021" name="Sci. Rep.">
        <title>The genome of the diatom Chaetoceros tenuissimus carries an ancient integrated fragment of an extant virus.</title>
        <authorList>
            <person name="Hongo Y."/>
            <person name="Kimura K."/>
            <person name="Takaki Y."/>
            <person name="Yoshida Y."/>
            <person name="Baba S."/>
            <person name="Kobayashi G."/>
            <person name="Nagasaki K."/>
            <person name="Hano T."/>
            <person name="Tomaru Y."/>
        </authorList>
    </citation>
    <scope>NUCLEOTIDE SEQUENCE [LARGE SCALE GENOMIC DNA]</scope>
    <source>
        <strain evidence="2 3">NIES-3715</strain>
    </source>
</reference>
<sequence>MKNQGYDDSREMDAPYDIYPENDTWAWERASPKTSLTTDLHQSDPAPAWLLNIIESAHWVSFPIGFYIASYLFNHANEIASAGNWSGSTNQVFFLMLGLLNQVFGGGMAVLMHVYEGWMIAPFKNVLALPEVPTRTQIDAIRIKNYNNAWLRAASYQMLMTFQSLGLSLFTMGVFGEKPWTEVLVLGTALIALLGPKEPRLELKRKVDGEDRPVLPLSISLALVLAANVFLQLLACIKLFYPIFAGSGMAPALALVACILPSTLQGAGGGIEGYFAESSFKQWQHLGAFLILLSGFILLGGTFHQMVTVGPTPDVALPSFLEFLNSW</sequence>
<gene>
    <name evidence="2" type="ORF">CTEN210_11553</name>
</gene>
<keyword evidence="1" id="KW-0472">Membrane</keyword>
<keyword evidence="3" id="KW-1185">Reference proteome</keyword>
<accession>A0AAD3CZG6</accession>